<proteinExistence type="predicted"/>
<dbReference type="EMBL" id="LAVV01000973">
    <property type="protein sequence ID" value="KNZ63902.1"/>
    <property type="molecule type" value="Genomic_DNA"/>
</dbReference>
<gene>
    <name evidence="1" type="ORF">VP01_10877g1</name>
</gene>
<name>A0A0L6VTG9_9BASI</name>
<organism evidence="1 2">
    <name type="scientific">Puccinia sorghi</name>
    <dbReference type="NCBI Taxonomy" id="27349"/>
    <lineage>
        <taxon>Eukaryota</taxon>
        <taxon>Fungi</taxon>
        <taxon>Dikarya</taxon>
        <taxon>Basidiomycota</taxon>
        <taxon>Pucciniomycotina</taxon>
        <taxon>Pucciniomycetes</taxon>
        <taxon>Pucciniales</taxon>
        <taxon>Pucciniaceae</taxon>
        <taxon>Puccinia</taxon>
    </lineage>
</organism>
<evidence type="ECO:0000313" key="2">
    <source>
        <dbReference type="Proteomes" id="UP000037035"/>
    </source>
</evidence>
<accession>A0A0L6VTG9</accession>
<dbReference type="Proteomes" id="UP000037035">
    <property type="component" value="Unassembled WGS sequence"/>
</dbReference>
<dbReference type="AlphaFoldDB" id="A0A0L6VTG9"/>
<dbReference type="OrthoDB" id="17948at2759"/>
<sequence>MPLDAASFAHACLSLSSPSPTGIDLISFELGSSPKCEWTERFEEDKRNLGVLFLCWCFGSTVSHAVVDGLERTPSSTVCFSRRSTVPPPLARILAHGLPRPDLLVSVLKEIIRVTNCAKGLIVSSGARRWAELRSTGVVSTRQTHKGVISNPLIVSAEPPPADISSSNPIPRADAAHDSKLEWIKT</sequence>
<keyword evidence="2" id="KW-1185">Reference proteome</keyword>
<reference evidence="1 2" key="1">
    <citation type="submission" date="2015-08" db="EMBL/GenBank/DDBJ databases">
        <title>Next Generation Sequencing and Analysis of the Genome of Puccinia sorghi L Schw, the Causal Agent of Maize Common Rust.</title>
        <authorList>
            <person name="Rochi L."/>
            <person name="Burguener G."/>
            <person name="Darino M."/>
            <person name="Turjanski A."/>
            <person name="Kreff E."/>
            <person name="Dieguez M.J."/>
            <person name="Sacco F."/>
        </authorList>
    </citation>
    <scope>NUCLEOTIDE SEQUENCE [LARGE SCALE GENOMIC DNA]</scope>
    <source>
        <strain evidence="1 2">RO10H11247</strain>
    </source>
</reference>
<evidence type="ECO:0000313" key="1">
    <source>
        <dbReference type="EMBL" id="KNZ63902.1"/>
    </source>
</evidence>
<protein>
    <submittedName>
        <fullName evidence="1">Uncharacterized protein</fullName>
    </submittedName>
</protein>
<comment type="caution">
    <text evidence="1">The sequence shown here is derived from an EMBL/GenBank/DDBJ whole genome shotgun (WGS) entry which is preliminary data.</text>
</comment>
<dbReference type="STRING" id="27349.A0A0L6VTG9"/>
<dbReference type="VEuPathDB" id="FungiDB:VP01_10877g1"/>